<name>A0A1G2ERP2_9BACT</name>
<reference evidence="1 2" key="1">
    <citation type="journal article" date="2016" name="Nat. Commun.">
        <title>Thousands of microbial genomes shed light on interconnected biogeochemical processes in an aquifer system.</title>
        <authorList>
            <person name="Anantharaman K."/>
            <person name="Brown C.T."/>
            <person name="Hug L.A."/>
            <person name="Sharon I."/>
            <person name="Castelle C.J."/>
            <person name="Probst A.J."/>
            <person name="Thomas B.C."/>
            <person name="Singh A."/>
            <person name="Wilkins M.J."/>
            <person name="Karaoz U."/>
            <person name="Brodie E.L."/>
            <person name="Williams K.H."/>
            <person name="Hubbard S.S."/>
            <person name="Banfield J.F."/>
        </authorList>
    </citation>
    <scope>NUCLEOTIDE SEQUENCE [LARGE SCALE GENOMIC DNA]</scope>
</reference>
<proteinExistence type="predicted"/>
<dbReference type="Proteomes" id="UP000177740">
    <property type="component" value="Unassembled WGS sequence"/>
</dbReference>
<comment type="caution">
    <text evidence="1">The sequence shown here is derived from an EMBL/GenBank/DDBJ whole genome shotgun (WGS) entry which is preliminary data.</text>
</comment>
<dbReference type="AlphaFoldDB" id="A0A1G2ERP2"/>
<evidence type="ECO:0000313" key="1">
    <source>
        <dbReference type="EMBL" id="OGZ27948.1"/>
    </source>
</evidence>
<protein>
    <submittedName>
        <fullName evidence="1">Uncharacterized protein</fullName>
    </submittedName>
</protein>
<dbReference type="EMBL" id="MHMM01000002">
    <property type="protein sequence ID" value="OGZ27948.1"/>
    <property type="molecule type" value="Genomic_DNA"/>
</dbReference>
<accession>A0A1G2ERP2</accession>
<organism evidence="1 2">
    <name type="scientific">Candidatus Nealsonbacteria bacterium RIFOXYB1_FULL_40_15</name>
    <dbReference type="NCBI Taxonomy" id="1801677"/>
    <lineage>
        <taxon>Bacteria</taxon>
        <taxon>Candidatus Nealsoniibacteriota</taxon>
    </lineage>
</organism>
<evidence type="ECO:0000313" key="2">
    <source>
        <dbReference type="Proteomes" id="UP000177740"/>
    </source>
</evidence>
<sequence length="139" mass="15636">MNEIKLDLGQDRDGNALIVAYLSLCNEPTRLDSNQAEKVFLRIRNATHTITSILKEGVRFGLQLESQNVDFVNFAGMRAILEGTRNIRGPVGLESANEQVMKAFKTNGFMDGKPQKSESEGRYNFNLICRCRSNPPTRK</sequence>
<gene>
    <name evidence="1" type="ORF">A2365_00900</name>
</gene>